<evidence type="ECO:0000259" key="1">
    <source>
        <dbReference type="Pfam" id="PF13456"/>
    </source>
</evidence>
<reference evidence="2 3" key="1">
    <citation type="journal article" date="2019" name="Genome Biol. Evol.">
        <title>Insights into the evolution of the New World diploid cottons (Gossypium, subgenus Houzingenia) based on genome sequencing.</title>
        <authorList>
            <person name="Grover C.E."/>
            <person name="Arick M.A. 2nd"/>
            <person name="Thrash A."/>
            <person name="Conover J.L."/>
            <person name="Sanders W.S."/>
            <person name="Peterson D.G."/>
            <person name="Frelichowski J.E."/>
            <person name="Scheffler J.A."/>
            <person name="Scheffler B.E."/>
            <person name="Wendel J.F."/>
        </authorList>
    </citation>
    <scope>NUCLEOTIDE SEQUENCE [LARGE SCALE GENOMIC DNA]</scope>
    <source>
        <strain evidence="2">5</strain>
        <tissue evidence="2">Leaf</tissue>
    </source>
</reference>
<dbReference type="GO" id="GO:0004523">
    <property type="term" value="F:RNA-DNA hybrid ribonuclease activity"/>
    <property type="evidence" value="ECO:0007669"/>
    <property type="project" value="InterPro"/>
</dbReference>
<dbReference type="OrthoDB" id="1935929at2759"/>
<keyword evidence="3" id="KW-1185">Reference proteome</keyword>
<proteinExistence type="predicted"/>
<feature type="domain" description="RNase H type-1" evidence="1">
    <location>
        <begin position="8"/>
        <end position="89"/>
    </location>
</feature>
<organism evidence="2 3">
    <name type="scientific">Gossypium gossypioides</name>
    <name type="common">Mexican cotton</name>
    <name type="synonym">Selera gossypioides</name>
    <dbReference type="NCBI Taxonomy" id="34282"/>
    <lineage>
        <taxon>Eukaryota</taxon>
        <taxon>Viridiplantae</taxon>
        <taxon>Streptophyta</taxon>
        <taxon>Embryophyta</taxon>
        <taxon>Tracheophyta</taxon>
        <taxon>Spermatophyta</taxon>
        <taxon>Magnoliopsida</taxon>
        <taxon>eudicotyledons</taxon>
        <taxon>Gunneridae</taxon>
        <taxon>Pentapetalae</taxon>
        <taxon>rosids</taxon>
        <taxon>malvids</taxon>
        <taxon>Malvales</taxon>
        <taxon>Malvaceae</taxon>
        <taxon>Malvoideae</taxon>
        <taxon>Gossypium</taxon>
    </lineage>
</organism>
<gene>
    <name evidence="2" type="ORF">Gogos_010287</name>
</gene>
<accession>A0A7J9BKV2</accession>
<dbReference type="InterPro" id="IPR002156">
    <property type="entry name" value="RNaseH_domain"/>
</dbReference>
<dbReference type="Pfam" id="PF13456">
    <property type="entry name" value="RVT_3"/>
    <property type="match status" value="1"/>
</dbReference>
<comment type="caution">
    <text evidence="2">The sequence shown here is derived from an EMBL/GenBank/DDBJ whole genome shotgun (WGS) entry which is preliminary data.</text>
</comment>
<evidence type="ECO:0000313" key="3">
    <source>
        <dbReference type="Proteomes" id="UP000593579"/>
    </source>
</evidence>
<evidence type="ECO:0000313" key="2">
    <source>
        <dbReference type="EMBL" id="MBA0736783.1"/>
    </source>
</evidence>
<dbReference type="Proteomes" id="UP000593579">
    <property type="component" value="Unassembled WGS sequence"/>
</dbReference>
<protein>
    <recommendedName>
        <fullName evidence="1">RNase H type-1 domain-containing protein</fullName>
    </recommendedName>
</protein>
<dbReference type="GO" id="GO:0003676">
    <property type="term" value="F:nucleic acid binding"/>
    <property type="evidence" value="ECO:0007669"/>
    <property type="project" value="InterPro"/>
</dbReference>
<name>A0A7J9BKV2_GOSGO</name>
<sequence>MHDNISMKFAAEGMTCLQAMQLRLDLQLLVIEIKGDAHLVVRKMQKEEDISEIGPYIGDSKRLCASYRSNFSRYTSRQSNGVAHILAQSWVEVMNVAEGSLNISGGRGKANNKLELGIVTVLHSSLSFHIGDFMRDHLKSPRNFLFHRLCISLFGTFVVRSTMRSERGGRVVRVRTMRSKREGNGGGGWTQRQN</sequence>
<dbReference type="AlphaFoldDB" id="A0A7J9BKV2"/>
<dbReference type="EMBL" id="JABEZY010000004">
    <property type="protein sequence ID" value="MBA0736783.1"/>
    <property type="molecule type" value="Genomic_DNA"/>
</dbReference>